<keyword evidence="1" id="KW-0472">Membrane</keyword>
<protein>
    <submittedName>
        <fullName evidence="2">Uncharacterized protein</fullName>
    </submittedName>
</protein>
<dbReference type="Proteomes" id="UP000006038">
    <property type="component" value="Chromosome 1"/>
</dbReference>
<accession>J3KXA8</accession>
<sequence length="97" mass="11418">MQLLISFSHFPADTFFLVLSTKFRYFFLISGTYHYLLTLFLKLFCTPCLLSHFIYGNPFQFPFPMAVSPYNALCMHVFLICLPCIFSVWPIFYTKTS</sequence>
<reference evidence="2" key="1">
    <citation type="journal article" date="2013" name="Nat. Commun.">
        <title>Whole-genome sequencing of Oryza brachyantha reveals mechanisms underlying Oryza genome evolution.</title>
        <authorList>
            <person name="Chen J."/>
            <person name="Huang Q."/>
            <person name="Gao D."/>
            <person name="Wang J."/>
            <person name="Lang Y."/>
            <person name="Liu T."/>
            <person name="Li B."/>
            <person name="Bai Z."/>
            <person name="Luis Goicoechea J."/>
            <person name="Liang C."/>
            <person name="Chen C."/>
            <person name="Zhang W."/>
            <person name="Sun S."/>
            <person name="Liao Y."/>
            <person name="Zhang X."/>
            <person name="Yang L."/>
            <person name="Song C."/>
            <person name="Wang M."/>
            <person name="Shi J."/>
            <person name="Liu G."/>
            <person name="Liu J."/>
            <person name="Zhou H."/>
            <person name="Zhou W."/>
            <person name="Yu Q."/>
            <person name="An N."/>
            <person name="Chen Y."/>
            <person name="Cai Q."/>
            <person name="Wang B."/>
            <person name="Liu B."/>
            <person name="Min J."/>
            <person name="Huang Y."/>
            <person name="Wu H."/>
            <person name="Li Z."/>
            <person name="Zhang Y."/>
            <person name="Yin Y."/>
            <person name="Song W."/>
            <person name="Jiang J."/>
            <person name="Jackson S.A."/>
            <person name="Wing R.A."/>
            <person name="Wang J."/>
            <person name="Chen M."/>
        </authorList>
    </citation>
    <scope>NUCLEOTIDE SEQUENCE [LARGE SCALE GENOMIC DNA]</scope>
    <source>
        <strain evidence="2">cv. IRGC 101232</strain>
    </source>
</reference>
<dbReference type="Gramene" id="OB01G16140.1">
    <property type="protein sequence ID" value="OB01G16140.1"/>
    <property type="gene ID" value="OB01G16140"/>
</dbReference>
<organism evidence="2">
    <name type="scientific">Oryza brachyantha</name>
    <name type="common">malo sina</name>
    <dbReference type="NCBI Taxonomy" id="4533"/>
    <lineage>
        <taxon>Eukaryota</taxon>
        <taxon>Viridiplantae</taxon>
        <taxon>Streptophyta</taxon>
        <taxon>Embryophyta</taxon>
        <taxon>Tracheophyta</taxon>
        <taxon>Spermatophyta</taxon>
        <taxon>Magnoliopsida</taxon>
        <taxon>Liliopsida</taxon>
        <taxon>Poales</taxon>
        <taxon>Poaceae</taxon>
        <taxon>BOP clade</taxon>
        <taxon>Oryzoideae</taxon>
        <taxon>Oryzeae</taxon>
        <taxon>Oryzinae</taxon>
        <taxon>Oryza</taxon>
    </lineage>
</organism>
<evidence type="ECO:0000313" key="2">
    <source>
        <dbReference type="EnsemblPlants" id="OB01G16140.1"/>
    </source>
</evidence>
<reference evidence="2" key="2">
    <citation type="submission" date="2013-04" db="UniProtKB">
        <authorList>
            <consortium name="EnsemblPlants"/>
        </authorList>
    </citation>
    <scope>IDENTIFICATION</scope>
</reference>
<feature type="transmembrane region" description="Helical" evidence="1">
    <location>
        <begin position="75"/>
        <end position="93"/>
    </location>
</feature>
<keyword evidence="1" id="KW-0812">Transmembrane</keyword>
<keyword evidence="3" id="KW-1185">Reference proteome</keyword>
<feature type="transmembrane region" description="Helical" evidence="1">
    <location>
        <begin position="32"/>
        <end position="55"/>
    </location>
</feature>
<evidence type="ECO:0000313" key="3">
    <source>
        <dbReference type="Proteomes" id="UP000006038"/>
    </source>
</evidence>
<evidence type="ECO:0000256" key="1">
    <source>
        <dbReference type="SAM" id="Phobius"/>
    </source>
</evidence>
<dbReference type="AlphaFoldDB" id="J3KXA8"/>
<dbReference type="EnsemblPlants" id="OB01G16140.1">
    <property type="protein sequence ID" value="OB01G16140.1"/>
    <property type="gene ID" value="OB01G16140"/>
</dbReference>
<name>J3KXA8_ORYBR</name>
<proteinExistence type="predicted"/>
<keyword evidence="1" id="KW-1133">Transmembrane helix</keyword>
<dbReference type="HOGENOM" id="CLU_2350094_0_0_1"/>